<reference evidence="6" key="2">
    <citation type="submission" date="2021-08" db="EMBL/GenBank/DDBJ databases">
        <authorList>
            <person name="Tani A."/>
            <person name="Ola A."/>
            <person name="Ogura Y."/>
            <person name="Katsura K."/>
            <person name="Hayashi T."/>
        </authorList>
    </citation>
    <scope>NUCLEOTIDE SEQUENCE</scope>
    <source>
        <strain evidence="6">KCTC 52305</strain>
    </source>
</reference>
<dbReference type="Pfam" id="PF03466">
    <property type="entry name" value="LysR_substrate"/>
    <property type="match status" value="1"/>
</dbReference>
<dbReference type="PANTHER" id="PTHR30579">
    <property type="entry name" value="TRANSCRIPTIONAL REGULATOR"/>
    <property type="match status" value="1"/>
</dbReference>
<dbReference type="InterPro" id="IPR005119">
    <property type="entry name" value="LysR_subst-bd"/>
</dbReference>
<dbReference type="InterPro" id="IPR050176">
    <property type="entry name" value="LTTR"/>
</dbReference>
<dbReference type="InterPro" id="IPR000847">
    <property type="entry name" value="LysR_HTH_N"/>
</dbReference>
<evidence type="ECO:0000259" key="5">
    <source>
        <dbReference type="PROSITE" id="PS50931"/>
    </source>
</evidence>
<evidence type="ECO:0000313" key="6">
    <source>
        <dbReference type="EMBL" id="GJD48633.1"/>
    </source>
</evidence>
<evidence type="ECO:0000256" key="1">
    <source>
        <dbReference type="ARBA" id="ARBA00009437"/>
    </source>
</evidence>
<dbReference type="InterPro" id="IPR036388">
    <property type="entry name" value="WH-like_DNA-bd_sf"/>
</dbReference>
<dbReference type="Pfam" id="PF00126">
    <property type="entry name" value="HTH_1"/>
    <property type="match status" value="1"/>
</dbReference>
<evidence type="ECO:0000256" key="3">
    <source>
        <dbReference type="ARBA" id="ARBA00023125"/>
    </source>
</evidence>
<gene>
    <name evidence="6" type="primary">gltR_1</name>
    <name evidence="6" type="ORF">OPKNFCMD_1356</name>
</gene>
<evidence type="ECO:0000256" key="4">
    <source>
        <dbReference type="ARBA" id="ARBA00023163"/>
    </source>
</evidence>
<dbReference type="Gene3D" id="3.40.190.10">
    <property type="entry name" value="Periplasmic binding protein-like II"/>
    <property type="match status" value="2"/>
</dbReference>
<dbReference type="Proteomes" id="UP001055167">
    <property type="component" value="Unassembled WGS sequence"/>
</dbReference>
<keyword evidence="7" id="KW-1185">Reference proteome</keyword>
<keyword evidence="2" id="KW-0805">Transcription regulation</keyword>
<reference evidence="6" key="1">
    <citation type="journal article" date="2021" name="Front. Microbiol.">
        <title>Comprehensive Comparative Genomics and Phenotyping of Methylobacterium Species.</title>
        <authorList>
            <person name="Alessa O."/>
            <person name="Ogura Y."/>
            <person name="Fujitani Y."/>
            <person name="Takami H."/>
            <person name="Hayashi T."/>
            <person name="Sahin N."/>
            <person name="Tani A."/>
        </authorList>
    </citation>
    <scope>NUCLEOTIDE SEQUENCE</scope>
    <source>
        <strain evidence="6">KCTC 52305</strain>
    </source>
</reference>
<evidence type="ECO:0000313" key="7">
    <source>
        <dbReference type="Proteomes" id="UP001055167"/>
    </source>
</evidence>
<proteinExistence type="inferred from homology"/>
<name>A0ABQ4QTK4_9HYPH</name>
<comment type="similarity">
    <text evidence="1">Belongs to the LysR transcriptional regulatory family.</text>
</comment>
<dbReference type="PRINTS" id="PR00039">
    <property type="entry name" value="HTHLYSR"/>
</dbReference>
<dbReference type="Gene3D" id="1.10.10.10">
    <property type="entry name" value="Winged helix-like DNA-binding domain superfamily/Winged helix DNA-binding domain"/>
    <property type="match status" value="1"/>
</dbReference>
<keyword evidence="4" id="KW-0804">Transcription</keyword>
<organism evidence="6 7">
    <name type="scientific">Methylobacterium crusticola</name>
    <dbReference type="NCBI Taxonomy" id="1697972"/>
    <lineage>
        <taxon>Bacteria</taxon>
        <taxon>Pseudomonadati</taxon>
        <taxon>Pseudomonadota</taxon>
        <taxon>Alphaproteobacteria</taxon>
        <taxon>Hyphomicrobiales</taxon>
        <taxon>Methylobacteriaceae</taxon>
        <taxon>Methylobacterium</taxon>
    </lineage>
</organism>
<dbReference type="PROSITE" id="PS50931">
    <property type="entry name" value="HTH_LYSR"/>
    <property type="match status" value="1"/>
</dbReference>
<dbReference type="PANTHER" id="PTHR30579:SF7">
    <property type="entry name" value="HTH-TYPE TRANSCRIPTIONAL REGULATOR LRHA-RELATED"/>
    <property type="match status" value="1"/>
</dbReference>
<keyword evidence="3" id="KW-0238">DNA-binding</keyword>
<dbReference type="SUPFAM" id="SSF53850">
    <property type="entry name" value="Periplasmic binding protein-like II"/>
    <property type="match status" value="1"/>
</dbReference>
<dbReference type="RefSeq" id="WP_128565514.1">
    <property type="nucleotide sequence ID" value="NZ_BPQH01000003.1"/>
</dbReference>
<dbReference type="EMBL" id="BPQH01000003">
    <property type="protein sequence ID" value="GJD48633.1"/>
    <property type="molecule type" value="Genomic_DNA"/>
</dbReference>
<sequence length="292" mass="31854">MRYPNLEIDLLRAFVAVAETGSFTAAAEVVHRSQSAVSQKVLRLEEILGRRVFERTSRTLSLTPDGERLLVAARRMLELNDTVVRAWREPPAAGTLRLGVSEDFIPGQLPRLLARFGRLYPGVHVDLMTGLSCTLIEAYEAGRLDAAIAKRSGTGPRGRVIWREPLVWLAAADYEVDFARPARLVMLAAPCSYRDTMIAALDSVRREWVAACTASSLMGVQAAVSGGLGVTLLGRAFLQEGLKVLRAPDLWPALPMTEVTVMGEDRAPDLVRPLITFLTEHLAGNDALALVA</sequence>
<protein>
    <submittedName>
        <fullName evidence="6">HTH-type transcriptional regulator GltR</fullName>
    </submittedName>
</protein>
<dbReference type="SUPFAM" id="SSF46785">
    <property type="entry name" value="Winged helix' DNA-binding domain"/>
    <property type="match status" value="1"/>
</dbReference>
<comment type="caution">
    <text evidence="6">The sequence shown here is derived from an EMBL/GenBank/DDBJ whole genome shotgun (WGS) entry which is preliminary data.</text>
</comment>
<feature type="domain" description="HTH lysR-type" evidence="5">
    <location>
        <begin position="6"/>
        <end position="63"/>
    </location>
</feature>
<evidence type="ECO:0000256" key="2">
    <source>
        <dbReference type="ARBA" id="ARBA00023015"/>
    </source>
</evidence>
<dbReference type="InterPro" id="IPR036390">
    <property type="entry name" value="WH_DNA-bd_sf"/>
</dbReference>
<accession>A0ABQ4QTK4</accession>